<dbReference type="InterPro" id="IPR050793">
    <property type="entry name" value="CMP-NeuNAc_synthase"/>
</dbReference>
<dbReference type="CDD" id="cd01630">
    <property type="entry name" value="HAD_KDO-like"/>
    <property type="match status" value="1"/>
</dbReference>
<dbReference type="Proteomes" id="UP000823889">
    <property type="component" value="Unassembled WGS sequence"/>
</dbReference>
<dbReference type="SFLD" id="SFLDG01136">
    <property type="entry name" value="C1.6:_Phosphoserine_Phosphatas"/>
    <property type="match status" value="1"/>
</dbReference>
<dbReference type="EMBL" id="DWUQ01000023">
    <property type="protein sequence ID" value="HJD43618.1"/>
    <property type="molecule type" value="Genomic_DNA"/>
</dbReference>
<dbReference type="InterPro" id="IPR036412">
    <property type="entry name" value="HAD-like_sf"/>
</dbReference>
<dbReference type="GO" id="GO:0019143">
    <property type="term" value="F:3-deoxy-manno-octulosonate-8-phosphatase activity"/>
    <property type="evidence" value="ECO:0007669"/>
    <property type="project" value="UniProtKB-EC"/>
</dbReference>
<dbReference type="SFLD" id="SFLDS00003">
    <property type="entry name" value="Haloacid_Dehalogenase"/>
    <property type="match status" value="1"/>
</dbReference>
<evidence type="ECO:0000256" key="7">
    <source>
        <dbReference type="ARBA" id="ARBA00022723"/>
    </source>
</evidence>
<reference evidence="13" key="2">
    <citation type="submission" date="2021-04" db="EMBL/GenBank/DDBJ databases">
        <authorList>
            <person name="Gilroy R."/>
        </authorList>
    </citation>
    <scope>NUCLEOTIDE SEQUENCE</scope>
    <source>
        <strain evidence="13">9264</strain>
    </source>
</reference>
<evidence type="ECO:0000256" key="6">
    <source>
        <dbReference type="ARBA" id="ARBA00020092"/>
    </source>
</evidence>
<dbReference type="PIRSF" id="PIRSF006118">
    <property type="entry name" value="KDO8-P_Ptase"/>
    <property type="match status" value="1"/>
</dbReference>
<dbReference type="GO" id="GO:0046872">
    <property type="term" value="F:metal ion binding"/>
    <property type="evidence" value="ECO:0007669"/>
    <property type="project" value="UniProtKB-KW"/>
</dbReference>
<dbReference type="InterPro" id="IPR010023">
    <property type="entry name" value="KdsC_fam"/>
</dbReference>
<evidence type="ECO:0000313" key="13">
    <source>
        <dbReference type="EMBL" id="HJD43618.1"/>
    </source>
</evidence>
<dbReference type="NCBIfam" id="TIGR01670">
    <property type="entry name" value="KdsC-phosphatas"/>
    <property type="match status" value="1"/>
</dbReference>
<dbReference type="PANTHER" id="PTHR21485">
    <property type="entry name" value="HAD SUPERFAMILY MEMBERS CMAS AND KDSC"/>
    <property type="match status" value="1"/>
</dbReference>
<keyword evidence="8 13" id="KW-0378">Hydrolase</keyword>
<evidence type="ECO:0000256" key="8">
    <source>
        <dbReference type="ARBA" id="ARBA00022801"/>
    </source>
</evidence>
<dbReference type="InterPro" id="IPR023214">
    <property type="entry name" value="HAD_sf"/>
</dbReference>
<feature type="binding site" evidence="11">
    <location>
        <position position="106"/>
    </location>
    <ligand>
        <name>substrate</name>
    </ligand>
</feature>
<protein>
    <recommendedName>
        <fullName evidence="6">3-deoxy-D-manno-octulosonate 8-phosphate phosphatase KdsC</fullName>
        <ecNumber evidence="5">3.1.3.45</ecNumber>
    </recommendedName>
    <alternativeName>
        <fullName evidence="10">KDO 8-P phosphatase</fullName>
    </alternativeName>
</protein>
<evidence type="ECO:0000256" key="4">
    <source>
        <dbReference type="ARBA" id="ARBA00011881"/>
    </source>
</evidence>
<evidence type="ECO:0000256" key="1">
    <source>
        <dbReference type="ARBA" id="ARBA00000898"/>
    </source>
</evidence>
<evidence type="ECO:0000256" key="12">
    <source>
        <dbReference type="PIRSR" id="PIRSR006118-2"/>
    </source>
</evidence>
<dbReference type="GO" id="GO:0008781">
    <property type="term" value="F:N-acylneuraminate cytidylyltransferase activity"/>
    <property type="evidence" value="ECO:0007669"/>
    <property type="project" value="TreeGrafter"/>
</dbReference>
<dbReference type="Pfam" id="PF08282">
    <property type="entry name" value="Hydrolase_3"/>
    <property type="match status" value="1"/>
</dbReference>
<sequence>MAYSLDSSHPVEALLLAPISTDVQERLRRIRLMAFDVDGVLTDGRLWYNEHGEAHKAFYALDGHGLRLLQESGIQVALLTARSGPIVARRAAELGIAEVHQGARNKAAAIQEIAQRLGLELSEIGFMGDDLIDLAALQRVGFAASVPNAPRYVSQVTHWVSNQRGGLGAARECCDLILASQGKLGQFFYGEPITTVGAIQ</sequence>
<evidence type="ECO:0000256" key="10">
    <source>
        <dbReference type="ARBA" id="ARBA00031051"/>
    </source>
</evidence>
<accession>A0A9D2REK1</accession>
<feature type="binding site" evidence="11">
    <location>
        <position position="82"/>
    </location>
    <ligand>
        <name>substrate</name>
    </ligand>
</feature>
<dbReference type="Gene3D" id="3.40.50.1000">
    <property type="entry name" value="HAD superfamily/HAD-like"/>
    <property type="match status" value="1"/>
</dbReference>
<evidence type="ECO:0000256" key="5">
    <source>
        <dbReference type="ARBA" id="ARBA00013066"/>
    </source>
</evidence>
<proteinExistence type="inferred from homology"/>
<dbReference type="SUPFAM" id="SSF56784">
    <property type="entry name" value="HAD-like"/>
    <property type="match status" value="1"/>
</dbReference>
<comment type="subunit">
    <text evidence="4">Homotetramer.</text>
</comment>
<evidence type="ECO:0000256" key="9">
    <source>
        <dbReference type="ARBA" id="ARBA00022842"/>
    </source>
</evidence>
<organism evidence="13 14">
    <name type="scientific">Candidatus Paenalcaligenes intestinipullorum</name>
    <dbReference type="NCBI Taxonomy" id="2838718"/>
    <lineage>
        <taxon>Bacteria</taxon>
        <taxon>Pseudomonadati</taxon>
        <taxon>Pseudomonadota</taxon>
        <taxon>Betaproteobacteria</taxon>
        <taxon>Burkholderiales</taxon>
        <taxon>Alcaligenaceae</taxon>
        <taxon>Paenalcaligenes</taxon>
    </lineage>
</organism>
<dbReference type="AlphaFoldDB" id="A0A9D2REK1"/>
<evidence type="ECO:0000256" key="3">
    <source>
        <dbReference type="ARBA" id="ARBA00005893"/>
    </source>
</evidence>
<comment type="catalytic activity">
    <reaction evidence="1">
        <text>3-deoxy-alpha-D-manno-2-octulosonate-8-phosphate + H2O = 3-deoxy-alpha-D-manno-oct-2-ulosonate + phosphate</text>
        <dbReference type="Rhea" id="RHEA:11500"/>
        <dbReference type="ChEBI" id="CHEBI:15377"/>
        <dbReference type="ChEBI" id="CHEBI:43474"/>
        <dbReference type="ChEBI" id="CHEBI:85985"/>
        <dbReference type="ChEBI" id="CHEBI:85986"/>
        <dbReference type="EC" id="3.1.3.45"/>
    </reaction>
</comment>
<feature type="binding site" evidence="11">
    <location>
        <position position="90"/>
    </location>
    <ligand>
        <name>substrate</name>
    </ligand>
</feature>
<dbReference type="PANTHER" id="PTHR21485:SF3">
    <property type="entry name" value="N-ACYLNEURAMINATE CYTIDYLYLTRANSFERASE"/>
    <property type="match status" value="1"/>
</dbReference>
<keyword evidence="7 12" id="KW-0479">Metal-binding</keyword>
<evidence type="ECO:0000256" key="11">
    <source>
        <dbReference type="PIRSR" id="PIRSR006118-1"/>
    </source>
</evidence>
<dbReference type="FunFam" id="3.40.50.1000:FF:000029">
    <property type="entry name" value="3-deoxy-D-manno-octulosonate 8-phosphate phosphatase KdsC"/>
    <property type="match status" value="1"/>
</dbReference>
<comment type="similarity">
    <text evidence="3">Belongs to the KdsC family.</text>
</comment>
<feature type="binding site" evidence="11">
    <location>
        <position position="67"/>
    </location>
    <ligand>
        <name>substrate</name>
    </ligand>
</feature>
<gene>
    <name evidence="13" type="ORF">H9906_01135</name>
</gene>
<feature type="binding site" evidence="11">
    <location>
        <position position="38"/>
    </location>
    <ligand>
        <name>substrate</name>
    </ligand>
</feature>
<dbReference type="SFLD" id="SFLDG01138">
    <property type="entry name" value="C1.6.2:_Deoxy-d-mannose-octulo"/>
    <property type="match status" value="1"/>
</dbReference>
<feature type="binding site" evidence="12">
    <location>
        <position position="129"/>
    </location>
    <ligand>
        <name>Mg(2+)</name>
        <dbReference type="ChEBI" id="CHEBI:18420"/>
    </ligand>
</feature>
<name>A0A9D2REK1_9BURK</name>
<dbReference type="EC" id="3.1.3.45" evidence="5"/>
<keyword evidence="9 12" id="KW-0460">Magnesium</keyword>
<comment type="caution">
    <text evidence="13">The sequence shown here is derived from an EMBL/GenBank/DDBJ whole genome shotgun (WGS) entry which is preliminary data.</text>
</comment>
<feature type="binding site" evidence="12">
    <location>
        <position position="36"/>
    </location>
    <ligand>
        <name>Mg(2+)</name>
        <dbReference type="ChEBI" id="CHEBI:18420"/>
    </ligand>
</feature>
<evidence type="ECO:0000313" key="14">
    <source>
        <dbReference type="Proteomes" id="UP000823889"/>
    </source>
</evidence>
<evidence type="ECO:0000256" key="2">
    <source>
        <dbReference type="ARBA" id="ARBA00001946"/>
    </source>
</evidence>
<comment type="cofactor">
    <cofactor evidence="2 12">
        <name>Mg(2+)</name>
        <dbReference type="ChEBI" id="CHEBI:18420"/>
    </cofactor>
</comment>
<reference evidence="13" key="1">
    <citation type="journal article" date="2021" name="PeerJ">
        <title>Extensive microbial diversity within the chicken gut microbiome revealed by metagenomics and culture.</title>
        <authorList>
            <person name="Gilroy R."/>
            <person name="Ravi A."/>
            <person name="Getino M."/>
            <person name="Pursley I."/>
            <person name="Horton D.L."/>
            <person name="Alikhan N.F."/>
            <person name="Baker D."/>
            <person name="Gharbi K."/>
            <person name="Hall N."/>
            <person name="Watson M."/>
            <person name="Adriaenssens E.M."/>
            <person name="Foster-Nyarko E."/>
            <person name="Jarju S."/>
            <person name="Secka A."/>
            <person name="Antonio M."/>
            <person name="Oren A."/>
            <person name="Chaudhuri R.R."/>
            <person name="La Ragione R."/>
            <person name="Hildebrand F."/>
            <person name="Pallen M.J."/>
        </authorList>
    </citation>
    <scope>NUCLEOTIDE SEQUENCE</scope>
    <source>
        <strain evidence="13">9264</strain>
    </source>
</reference>